<keyword evidence="1" id="KW-0378">Hydrolase</keyword>
<dbReference type="Proteomes" id="UP001172680">
    <property type="component" value="Unassembled WGS sequence"/>
</dbReference>
<keyword evidence="2" id="KW-1185">Reference proteome</keyword>
<comment type="caution">
    <text evidence="1">The sequence shown here is derived from an EMBL/GenBank/DDBJ whole genome shotgun (WGS) entry which is preliminary data.</text>
</comment>
<accession>A0ACC2ZKW7</accession>
<evidence type="ECO:0000313" key="2">
    <source>
        <dbReference type="Proteomes" id="UP001172680"/>
    </source>
</evidence>
<proteinExistence type="predicted"/>
<name>A0ACC2ZKW7_9PEZI</name>
<protein>
    <submittedName>
        <fullName evidence="1">Tannase protein</fullName>
        <ecNumber evidence="1">3.1.1.73</ecNumber>
    </submittedName>
</protein>
<reference evidence="1" key="1">
    <citation type="submission" date="2022-10" db="EMBL/GenBank/DDBJ databases">
        <title>Culturing micro-colonial fungi from biological soil crusts in the Mojave desert and describing Neophaeococcomyces mojavensis, and introducing the new genera and species Taxawa tesnikishii.</title>
        <authorList>
            <person name="Kurbessoian T."/>
            <person name="Stajich J.E."/>
        </authorList>
    </citation>
    <scope>NUCLEOTIDE SEQUENCE</scope>
    <source>
        <strain evidence="1">JES_115</strain>
    </source>
</reference>
<gene>
    <name evidence="1" type="primary">faeB-1</name>
    <name evidence="1" type="ORF">H2199_001047</name>
</gene>
<sequence length="468" mass="51063">MRIGSIIALAAFGAARLVLANNFEAHCRDIASQLDVANGTVWFSQYVPGGTNLTFPDYNVTCARPSQVIPKDICRIALYVATSNRSGISMETWLPRDWTGRFLSTGNGGLGGCIQYEDMAYTVGLGFATVGGNNGHNGTSGGAFYNNPDVVQDFAWRSVYTGVVVGKQISHDFYGAPHTKSYYLDIFDGVVAGAPANAFNNLTSWSGHFYTLTGPANASTFIPASMWPVIHQDILNQCDRIDGYADGILEDPDLCQYRPESLICGPGNTTNCLTGEQANTLRQIFSPLYGLDGSLVYPRLQPGAERVAGQAILNGRPFPYTADWFRYAVQGGKLLTYHGLQDGIISSDNSARYYNYVSRTMNLPSSALDSFYRYFRISGMEHCSGGPGAWQIGQSRGNASLSPDANILMAMVRWVENRTAPESILGTKFVNDTRSLGVAFQRAHCKYPTRNVYSESGDPTEPESWNCV</sequence>
<dbReference type="EC" id="3.1.1.73" evidence="1"/>
<evidence type="ECO:0000313" key="1">
    <source>
        <dbReference type="EMBL" id="KAJ9648194.1"/>
    </source>
</evidence>
<dbReference type="EMBL" id="JAPDRP010000003">
    <property type="protein sequence ID" value="KAJ9648194.1"/>
    <property type="molecule type" value="Genomic_DNA"/>
</dbReference>
<organism evidence="1 2">
    <name type="scientific">Coniosporium tulheliwenetii</name>
    <dbReference type="NCBI Taxonomy" id="3383036"/>
    <lineage>
        <taxon>Eukaryota</taxon>
        <taxon>Fungi</taxon>
        <taxon>Dikarya</taxon>
        <taxon>Ascomycota</taxon>
        <taxon>Pezizomycotina</taxon>
        <taxon>Dothideomycetes</taxon>
        <taxon>Dothideomycetes incertae sedis</taxon>
        <taxon>Coniosporium</taxon>
    </lineage>
</organism>